<proteinExistence type="inferred from homology"/>
<feature type="domain" description="MutL C-terminal dimerisation" evidence="7">
    <location>
        <begin position="483"/>
        <end position="631"/>
    </location>
</feature>
<dbReference type="Proteomes" id="UP000014400">
    <property type="component" value="Unassembled WGS sequence"/>
</dbReference>
<feature type="domain" description="DNA mismatch repair protein S5" evidence="8">
    <location>
        <begin position="207"/>
        <end position="325"/>
    </location>
</feature>
<dbReference type="HOGENOM" id="CLU_004131_4_2_4"/>
<dbReference type="PATRIC" id="fig|1203554.3.peg.132"/>
<keyword evidence="10" id="KW-1185">Reference proteome</keyword>
<name>S3C6Q9_9BURK</name>
<dbReference type="Gene3D" id="3.30.230.10">
    <property type="match status" value="1"/>
</dbReference>
<dbReference type="PANTHER" id="PTHR10073">
    <property type="entry name" value="DNA MISMATCH REPAIR PROTEIN MLH, PMS, MUTL"/>
    <property type="match status" value="1"/>
</dbReference>
<comment type="similarity">
    <text evidence="1 5">Belongs to the DNA mismatch repair MutL/HexB family.</text>
</comment>
<dbReference type="SUPFAM" id="SSF54211">
    <property type="entry name" value="Ribosomal protein S5 domain 2-like"/>
    <property type="match status" value="1"/>
</dbReference>
<dbReference type="HAMAP" id="MF_00149">
    <property type="entry name" value="DNA_mis_repair"/>
    <property type="match status" value="1"/>
</dbReference>
<dbReference type="NCBIfam" id="NF000949">
    <property type="entry name" value="PRK00095.1-2"/>
    <property type="match status" value="1"/>
</dbReference>
<evidence type="ECO:0000313" key="9">
    <source>
        <dbReference type="EMBL" id="EPE01908.1"/>
    </source>
</evidence>
<dbReference type="InterPro" id="IPR036890">
    <property type="entry name" value="HATPase_C_sf"/>
</dbReference>
<dbReference type="InterPro" id="IPR014762">
    <property type="entry name" value="DNA_mismatch_repair_CS"/>
</dbReference>
<dbReference type="InterPro" id="IPR020667">
    <property type="entry name" value="DNA_mismatch_repair_MutL"/>
</dbReference>
<dbReference type="PANTHER" id="PTHR10073:SF12">
    <property type="entry name" value="DNA MISMATCH REPAIR PROTEIN MLH1"/>
    <property type="match status" value="1"/>
</dbReference>
<organism evidence="9 10">
    <name type="scientific">Sutterella wadsworthensis HGA0223</name>
    <dbReference type="NCBI Taxonomy" id="1203554"/>
    <lineage>
        <taxon>Bacteria</taxon>
        <taxon>Pseudomonadati</taxon>
        <taxon>Pseudomonadota</taxon>
        <taxon>Betaproteobacteria</taxon>
        <taxon>Burkholderiales</taxon>
        <taxon>Sutterellaceae</taxon>
        <taxon>Sutterella</taxon>
    </lineage>
</organism>
<dbReference type="GO" id="GO:0016887">
    <property type="term" value="F:ATP hydrolysis activity"/>
    <property type="evidence" value="ECO:0007669"/>
    <property type="project" value="InterPro"/>
</dbReference>
<dbReference type="STRING" id="1203554.HMPREF1476_00139"/>
<dbReference type="Gene3D" id="3.30.1540.20">
    <property type="entry name" value="MutL, C-terminal domain, dimerisation subdomain"/>
    <property type="match status" value="1"/>
</dbReference>
<dbReference type="SUPFAM" id="SSF118116">
    <property type="entry name" value="DNA mismatch repair protein MutL"/>
    <property type="match status" value="1"/>
</dbReference>
<dbReference type="EMBL" id="ATCF01000004">
    <property type="protein sequence ID" value="EPE01908.1"/>
    <property type="molecule type" value="Genomic_DNA"/>
</dbReference>
<dbReference type="RefSeq" id="WP_016473596.1">
    <property type="nucleotide sequence ID" value="NZ_KE150480.1"/>
</dbReference>
<dbReference type="SMART" id="SM01340">
    <property type="entry name" value="DNA_mis_repair"/>
    <property type="match status" value="1"/>
</dbReference>
<dbReference type="Gene3D" id="3.30.565.10">
    <property type="entry name" value="Histidine kinase-like ATPase, C-terminal domain"/>
    <property type="match status" value="1"/>
</dbReference>
<dbReference type="Gene3D" id="3.30.1370.100">
    <property type="entry name" value="MutL, C-terminal domain, regulatory subdomain"/>
    <property type="match status" value="1"/>
</dbReference>
<dbReference type="CDD" id="cd16926">
    <property type="entry name" value="HATPase_MutL-MLH-PMS-like"/>
    <property type="match status" value="1"/>
</dbReference>
<dbReference type="Pfam" id="PF13589">
    <property type="entry name" value="HATPase_c_3"/>
    <property type="match status" value="1"/>
</dbReference>
<dbReference type="InterPro" id="IPR014790">
    <property type="entry name" value="MutL_C"/>
</dbReference>
<evidence type="ECO:0000256" key="1">
    <source>
        <dbReference type="ARBA" id="ARBA00006082"/>
    </source>
</evidence>
<evidence type="ECO:0000256" key="5">
    <source>
        <dbReference type="HAMAP-Rule" id="MF_00149"/>
    </source>
</evidence>
<dbReference type="PROSITE" id="PS00058">
    <property type="entry name" value="DNA_MISMATCH_REPAIR_1"/>
    <property type="match status" value="1"/>
</dbReference>
<comment type="function">
    <text evidence="5">This protein is involved in the repair of mismatches in DNA. It is required for dam-dependent methyl-directed DNA mismatch repair. May act as a 'molecular matchmaker', a protein that promotes the formation of a stable complex between two or more DNA-binding proteins in an ATP-dependent manner without itself being part of a final effector complex.</text>
</comment>
<dbReference type="InterPro" id="IPR042121">
    <property type="entry name" value="MutL_C_regsub"/>
</dbReference>
<dbReference type="Pfam" id="PF01119">
    <property type="entry name" value="DNA_mis_repair"/>
    <property type="match status" value="1"/>
</dbReference>
<feature type="region of interest" description="Disordered" evidence="6">
    <location>
        <begin position="437"/>
        <end position="460"/>
    </location>
</feature>
<dbReference type="Pfam" id="PF08676">
    <property type="entry name" value="MutL_C"/>
    <property type="match status" value="1"/>
</dbReference>
<reference evidence="9 10" key="1">
    <citation type="submission" date="2013-04" db="EMBL/GenBank/DDBJ databases">
        <title>The Genome Sequence of Sutterella wadsworthensis HGA0223.</title>
        <authorList>
            <consortium name="The Broad Institute Genomics Platform"/>
            <person name="Earl A."/>
            <person name="Ward D."/>
            <person name="Feldgarden M."/>
            <person name="Gevers D."/>
            <person name="Schmidt T.M."/>
            <person name="Dover J."/>
            <person name="Dai D."/>
            <person name="Walker B."/>
            <person name="Young S."/>
            <person name="Zeng Q."/>
            <person name="Gargeya S."/>
            <person name="Fitzgerald M."/>
            <person name="Haas B."/>
            <person name="Abouelleil A."/>
            <person name="Allen A.W."/>
            <person name="Alvarado L."/>
            <person name="Arachchi H.M."/>
            <person name="Berlin A.M."/>
            <person name="Chapman S.B."/>
            <person name="Gainer-Dewar J."/>
            <person name="Goldberg J."/>
            <person name="Griggs A."/>
            <person name="Gujja S."/>
            <person name="Hansen M."/>
            <person name="Howarth C."/>
            <person name="Imamovic A."/>
            <person name="Ireland A."/>
            <person name="Larimer J."/>
            <person name="McCowan C."/>
            <person name="Murphy C."/>
            <person name="Pearson M."/>
            <person name="Poon T.W."/>
            <person name="Priest M."/>
            <person name="Roberts A."/>
            <person name="Saif S."/>
            <person name="Shea T."/>
            <person name="Sisk P."/>
            <person name="Sykes S."/>
            <person name="Wortman J."/>
            <person name="Nusbaum C."/>
            <person name="Birren B."/>
        </authorList>
    </citation>
    <scope>NUCLEOTIDE SEQUENCE [LARGE SCALE GENOMIC DNA]</scope>
    <source>
        <strain evidence="9 10">HGA0223</strain>
    </source>
</reference>
<protein>
    <recommendedName>
        <fullName evidence="2 5">DNA mismatch repair protein MutL</fullName>
    </recommendedName>
</protein>
<evidence type="ECO:0000256" key="6">
    <source>
        <dbReference type="SAM" id="MobiDB-lite"/>
    </source>
</evidence>
<dbReference type="GO" id="GO:0140664">
    <property type="term" value="F:ATP-dependent DNA damage sensor activity"/>
    <property type="evidence" value="ECO:0007669"/>
    <property type="project" value="InterPro"/>
</dbReference>
<dbReference type="GO" id="GO:0006298">
    <property type="term" value="P:mismatch repair"/>
    <property type="evidence" value="ECO:0007669"/>
    <property type="project" value="UniProtKB-UniRule"/>
</dbReference>
<dbReference type="SUPFAM" id="SSF55874">
    <property type="entry name" value="ATPase domain of HSP90 chaperone/DNA topoisomerase II/histidine kinase"/>
    <property type="match status" value="1"/>
</dbReference>
<accession>S3C6Q9</accession>
<keyword evidence="4 5" id="KW-0234">DNA repair</keyword>
<feature type="region of interest" description="Disordered" evidence="6">
    <location>
        <begin position="385"/>
        <end position="405"/>
    </location>
</feature>
<keyword evidence="3 5" id="KW-0227">DNA damage</keyword>
<evidence type="ECO:0000256" key="2">
    <source>
        <dbReference type="ARBA" id="ARBA00021975"/>
    </source>
</evidence>
<dbReference type="GO" id="GO:0032300">
    <property type="term" value="C:mismatch repair complex"/>
    <property type="evidence" value="ECO:0007669"/>
    <property type="project" value="InterPro"/>
</dbReference>
<dbReference type="InterPro" id="IPR013507">
    <property type="entry name" value="DNA_mismatch_S5_2-like"/>
</dbReference>
<dbReference type="GO" id="GO:0005524">
    <property type="term" value="F:ATP binding"/>
    <property type="evidence" value="ECO:0007669"/>
    <property type="project" value="InterPro"/>
</dbReference>
<feature type="compositionally biased region" description="Basic and acidic residues" evidence="6">
    <location>
        <begin position="445"/>
        <end position="460"/>
    </location>
</feature>
<comment type="caution">
    <text evidence="9">The sequence shown here is derived from an EMBL/GenBank/DDBJ whole genome shotgun (WGS) entry which is preliminary data.</text>
</comment>
<evidence type="ECO:0000256" key="3">
    <source>
        <dbReference type="ARBA" id="ARBA00022763"/>
    </source>
</evidence>
<evidence type="ECO:0000259" key="8">
    <source>
        <dbReference type="SMART" id="SM01340"/>
    </source>
</evidence>
<sequence>MQPNRPIAELSSQLISQIAAGEVIERPASVVKELVENAVDAGADRIEVRIDGGGLSRILVSDNGCGIPKAELPLAVKRHATSKVATLADLEAATTLGFRGEALASVDSVAELIIESKAAGAGEAWRIQRGAVEPAGGMTGGTRVEVTDLFYKTPARRKFMKSESTETAHVTAQMERIALANPQAAFSLYANGRRAMQLEAESAEDRIKALMPKDFKEACRPVSAESDGWKLTGLVGLPTISRTRADGQYLFVNGRFIRDRVMNHAVRAAYADVLHGQAQPLYCLFLTLPPEEVDSNVHPTKTEVRFRDSSRVHSFILHAVEAALAPPLAQAAGGAAVVPLADASLGSVPARREAALFGRSSLAEPQEAIAAKVPADHPNALWGAPPTGTGFERADSERPASAASGKPVLQRFPAAYGERPKAPSPVAVAAAMKFYDPNSSSEEAGEPKSLEPRKLPQMEQEEHPALFTPLQAQSDGRGFLGRALAQVAGVYVLAENASGLVIVDMHAAAERVLYERMKRAMAESKLAVQELLMPLVVRVTPAQYAAFEEFEKGEVFAALGLICTGADEGAVALRGVPAMIAEAPLGELEALLREVLDDLAEFGASEAMDVLKNRILSTMACHNAFRANRKLSLPEMDALLRDMEKTERADQCNHGRPTWTTLSMTDLDRLFMRGR</sequence>
<dbReference type="InterPro" id="IPR037198">
    <property type="entry name" value="MutL_C_sf"/>
</dbReference>
<dbReference type="eggNOG" id="COG0323">
    <property type="taxonomic scope" value="Bacteria"/>
</dbReference>
<dbReference type="InterPro" id="IPR002099">
    <property type="entry name" value="MutL/Mlh/PMS"/>
</dbReference>
<dbReference type="CDD" id="cd03482">
    <property type="entry name" value="MutL_Trans_MutL"/>
    <property type="match status" value="1"/>
</dbReference>
<dbReference type="InterPro" id="IPR042120">
    <property type="entry name" value="MutL_C_dimsub"/>
</dbReference>
<dbReference type="InterPro" id="IPR038973">
    <property type="entry name" value="MutL/Mlh/Pms-like"/>
</dbReference>
<dbReference type="InterPro" id="IPR014721">
    <property type="entry name" value="Ribsml_uS5_D2-typ_fold_subgr"/>
</dbReference>
<dbReference type="NCBIfam" id="TIGR00585">
    <property type="entry name" value="mutl"/>
    <property type="match status" value="1"/>
</dbReference>
<dbReference type="FunFam" id="3.30.565.10:FF:000003">
    <property type="entry name" value="DNA mismatch repair endonuclease MutL"/>
    <property type="match status" value="1"/>
</dbReference>
<dbReference type="InterPro" id="IPR020568">
    <property type="entry name" value="Ribosomal_Su5_D2-typ_SF"/>
</dbReference>
<evidence type="ECO:0000259" key="7">
    <source>
        <dbReference type="SMART" id="SM00853"/>
    </source>
</evidence>
<dbReference type="AlphaFoldDB" id="S3C6Q9"/>
<evidence type="ECO:0000256" key="4">
    <source>
        <dbReference type="ARBA" id="ARBA00023204"/>
    </source>
</evidence>
<gene>
    <name evidence="5" type="primary">mutL</name>
    <name evidence="9" type="ORF">HMPREF1476_00139</name>
</gene>
<evidence type="ECO:0000313" key="10">
    <source>
        <dbReference type="Proteomes" id="UP000014400"/>
    </source>
</evidence>
<dbReference type="GO" id="GO:0030983">
    <property type="term" value="F:mismatched DNA binding"/>
    <property type="evidence" value="ECO:0007669"/>
    <property type="project" value="InterPro"/>
</dbReference>
<dbReference type="SMART" id="SM00853">
    <property type="entry name" value="MutL_C"/>
    <property type="match status" value="1"/>
</dbReference>